<dbReference type="Pfam" id="PF10294">
    <property type="entry name" value="Methyltransf_16"/>
    <property type="match status" value="1"/>
</dbReference>
<keyword evidence="2" id="KW-1185">Reference proteome</keyword>
<dbReference type="EMBL" id="JBBXMP010000011">
    <property type="protein sequence ID" value="KAL0069579.1"/>
    <property type="molecule type" value="Genomic_DNA"/>
</dbReference>
<dbReference type="PANTHER" id="PTHR14614">
    <property type="entry name" value="HEPATOCELLULAR CARCINOMA-ASSOCIATED ANTIGEN"/>
    <property type="match status" value="1"/>
</dbReference>
<dbReference type="InterPro" id="IPR019410">
    <property type="entry name" value="Methyltransf_16"/>
</dbReference>
<dbReference type="Gene3D" id="3.40.50.150">
    <property type="entry name" value="Vaccinia Virus protein VP39"/>
    <property type="match status" value="1"/>
</dbReference>
<evidence type="ECO:0000313" key="2">
    <source>
        <dbReference type="Proteomes" id="UP001437256"/>
    </source>
</evidence>
<reference evidence="1 2" key="1">
    <citation type="submission" date="2024-05" db="EMBL/GenBank/DDBJ databases">
        <title>A draft genome resource for the thread blight pathogen Marasmius tenuissimus strain MS-2.</title>
        <authorList>
            <person name="Yulfo-Soto G.E."/>
            <person name="Baruah I.K."/>
            <person name="Amoako-Attah I."/>
            <person name="Bukari Y."/>
            <person name="Meinhardt L.W."/>
            <person name="Bailey B.A."/>
            <person name="Cohen S.P."/>
        </authorList>
    </citation>
    <scope>NUCLEOTIDE SEQUENCE [LARGE SCALE GENOMIC DNA]</scope>
    <source>
        <strain evidence="1 2">MS-2</strain>
    </source>
</reference>
<proteinExistence type="predicted"/>
<dbReference type="Proteomes" id="UP001437256">
    <property type="component" value="Unassembled WGS sequence"/>
</dbReference>
<protein>
    <submittedName>
        <fullName evidence="1">Uncharacterized protein</fullName>
    </submittedName>
</protein>
<name>A0ABR3A9B5_9AGAR</name>
<dbReference type="InterPro" id="IPR029063">
    <property type="entry name" value="SAM-dependent_MTases_sf"/>
</dbReference>
<dbReference type="PANTHER" id="PTHR14614:SF10">
    <property type="entry name" value="PROTEIN N-TERMINAL AND LYSINE N-METHYLTRANSFERASE EFM7"/>
    <property type="match status" value="1"/>
</dbReference>
<gene>
    <name evidence="1" type="ORF">AAF712_003237</name>
</gene>
<evidence type="ECO:0000313" key="1">
    <source>
        <dbReference type="EMBL" id="KAL0069579.1"/>
    </source>
</evidence>
<organism evidence="1 2">
    <name type="scientific">Marasmius tenuissimus</name>
    <dbReference type="NCBI Taxonomy" id="585030"/>
    <lineage>
        <taxon>Eukaryota</taxon>
        <taxon>Fungi</taxon>
        <taxon>Dikarya</taxon>
        <taxon>Basidiomycota</taxon>
        <taxon>Agaricomycotina</taxon>
        <taxon>Agaricomycetes</taxon>
        <taxon>Agaricomycetidae</taxon>
        <taxon>Agaricales</taxon>
        <taxon>Marasmiineae</taxon>
        <taxon>Marasmiaceae</taxon>
        <taxon>Marasmius</taxon>
    </lineage>
</organism>
<comment type="caution">
    <text evidence="1">The sequence shown here is derived from an EMBL/GenBank/DDBJ whole genome shotgun (WGS) entry which is preliminary data.</text>
</comment>
<accession>A0ABR3A9B5</accession>
<sequence length="254" mass="27672">MSSDNVEDILNDSISFFGGEPVVDRDIISYGPLQLTVAPKEGKANTLLADHLFSPSLFLAERVERGLISIQGRSVVELGAGCGLPSLLMATRKDPPRLVVVTDYPDDGILGNLKENVSRNSSEYSPKCTVHSVGYDWGTDPSHLKSLIPSNGDGFNIVILSDLLHFHSSHTVLVKSLSLLLLKSPDATAYIAAGKYTQAHVCDNFVTLTRNAGFVLDEIEEDSEWLGELPVSGLDKDTLSVRKGACRFWIARWS</sequence>
<dbReference type="SUPFAM" id="SSF53335">
    <property type="entry name" value="S-adenosyl-L-methionine-dependent methyltransferases"/>
    <property type="match status" value="1"/>
</dbReference>